<dbReference type="EMBL" id="CP001737">
    <property type="protein sequence ID" value="ACV78752.1"/>
    <property type="molecule type" value="Genomic_DNA"/>
</dbReference>
<dbReference type="STRING" id="479431.Namu_2377"/>
<dbReference type="eggNOG" id="ENOG502ZSDF">
    <property type="taxonomic scope" value="Bacteria"/>
</dbReference>
<keyword evidence="1" id="KW-1133">Transmembrane helix</keyword>
<evidence type="ECO:0000313" key="3">
    <source>
        <dbReference type="Proteomes" id="UP000002218"/>
    </source>
</evidence>
<reference evidence="2 3" key="2">
    <citation type="journal article" date="2010" name="Stand. Genomic Sci.">
        <title>Complete genome sequence of Nakamurella multipartita type strain (Y-104).</title>
        <authorList>
            <person name="Tice H."/>
            <person name="Mayilraj S."/>
            <person name="Sims D."/>
            <person name="Lapidus A."/>
            <person name="Nolan M."/>
            <person name="Lucas S."/>
            <person name="Glavina Del Rio T."/>
            <person name="Copeland A."/>
            <person name="Cheng J.F."/>
            <person name="Meincke L."/>
            <person name="Bruce D."/>
            <person name="Goodwin L."/>
            <person name="Pitluck S."/>
            <person name="Ivanova N."/>
            <person name="Mavromatis K."/>
            <person name="Ovchinnikova G."/>
            <person name="Pati A."/>
            <person name="Chen A."/>
            <person name="Palaniappan K."/>
            <person name="Land M."/>
            <person name="Hauser L."/>
            <person name="Chang Y.J."/>
            <person name="Jeffries C.D."/>
            <person name="Detter J.C."/>
            <person name="Brettin T."/>
            <person name="Rohde M."/>
            <person name="Goker M."/>
            <person name="Bristow J."/>
            <person name="Eisen J.A."/>
            <person name="Markowitz V."/>
            <person name="Hugenholtz P."/>
            <person name="Kyrpides N.C."/>
            <person name="Klenk H.P."/>
            <person name="Chen F."/>
        </authorList>
    </citation>
    <scope>NUCLEOTIDE SEQUENCE [LARGE SCALE GENOMIC DNA]</scope>
    <source>
        <strain evidence="3">ATCC 700099 / DSM 44233 / CIP 104796 / JCM 9543 / NBRC 105858 / Y-104</strain>
    </source>
</reference>
<evidence type="ECO:0000313" key="2">
    <source>
        <dbReference type="EMBL" id="ACV78752.1"/>
    </source>
</evidence>
<keyword evidence="1" id="KW-0812">Transmembrane</keyword>
<evidence type="ECO:0000256" key="1">
    <source>
        <dbReference type="SAM" id="Phobius"/>
    </source>
</evidence>
<proteinExistence type="predicted"/>
<accession>C8XKJ0</accession>
<feature type="transmembrane region" description="Helical" evidence="1">
    <location>
        <begin position="78"/>
        <end position="104"/>
    </location>
</feature>
<feature type="transmembrane region" description="Helical" evidence="1">
    <location>
        <begin position="136"/>
        <end position="155"/>
    </location>
</feature>
<feature type="transmembrane region" description="Helical" evidence="1">
    <location>
        <begin position="162"/>
        <end position="181"/>
    </location>
</feature>
<reference evidence="3" key="1">
    <citation type="submission" date="2009-09" db="EMBL/GenBank/DDBJ databases">
        <title>The complete genome of Nakamurella multipartita DSM 44233.</title>
        <authorList>
            <consortium name="US DOE Joint Genome Institute (JGI-PGF)"/>
            <person name="Lucas S."/>
            <person name="Copeland A."/>
            <person name="Lapidus A."/>
            <person name="Glavina del Rio T."/>
            <person name="Dalin E."/>
            <person name="Tice H."/>
            <person name="Bruce D."/>
            <person name="Goodwin L."/>
            <person name="Pitluck S."/>
            <person name="Kyrpides N."/>
            <person name="Mavromatis K."/>
            <person name="Ivanova N."/>
            <person name="Ovchinnikova G."/>
            <person name="Sims D."/>
            <person name="Meincke L."/>
            <person name="Brettin T."/>
            <person name="Detter J.C."/>
            <person name="Han C."/>
            <person name="Larimer F."/>
            <person name="Land M."/>
            <person name="Hauser L."/>
            <person name="Markowitz V."/>
            <person name="Cheng J.-F."/>
            <person name="Hugenholtz P."/>
            <person name="Woyke T."/>
            <person name="Wu D."/>
            <person name="Klenk H.-P."/>
            <person name="Eisen J.A."/>
        </authorList>
    </citation>
    <scope>NUCLEOTIDE SEQUENCE [LARGE SCALE GENOMIC DNA]</scope>
    <source>
        <strain evidence="3">ATCC 700099 / DSM 44233 / CIP 104796 / JCM 9543 / NBRC 105858 / Y-104</strain>
    </source>
</reference>
<name>C8XKJ0_NAKMY</name>
<dbReference type="Proteomes" id="UP000002218">
    <property type="component" value="Chromosome"/>
</dbReference>
<dbReference type="KEGG" id="nml:Namu_2377"/>
<protein>
    <recommendedName>
        <fullName evidence="4">Integral membrane protein</fullName>
    </recommendedName>
</protein>
<keyword evidence="1" id="KW-0472">Membrane</keyword>
<feature type="transmembrane region" description="Helical" evidence="1">
    <location>
        <begin position="187"/>
        <end position="204"/>
    </location>
</feature>
<feature type="transmembrane region" description="Helical" evidence="1">
    <location>
        <begin position="48"/>
        <end position="66"/>
    </location>
</feature>
<dbReference type="RefSeq" id="WP_015747641.1">
    <property type="nucleotide sequence ID" value="NC_013235.1"/>
</dbReference>
<dbReference type="InParanoid" id="C8XKJ0"/>
<feature type="transmembrane region" description="Helical" evidence="1">
    <location>
        <begin position="7"/>
        <end position="28"/>
    </location>
</feature>
<organism evidence="2 3">
    <name type="scientific">Nakamurella multipartita (strain ATCC 700099 / DSM 44233 / CIP 104796 / JCM 9543 / NBRC 105858 / Y-104)</name>
    <name type="common">Microsphaera multipartita</name>
    <dbReference type="NCBI Taxonomy" id="479431"/>
    <lineage>
        <taxon>Bacteria</taxon>
        <taxon>Bacillati</taxon>
        <taxon>Actinomycetota</taxon>
        <taxon>Actinomycetes</taxon>
        <taxon>Nakamurellales</taxon>
        <taxon>Nakamurellaceae</taxon>
        <taxon>Nakamurella</taxon>
    </lineage>
</organism>
<dbReference type="OrthoDB" id="3625422at2"/>
<sequence length="227" mass="23304" precursor="true">MTITTTTLTRASGLCAVAAGLLFIGVQIGHPDLNAELVTTTEWTVRQSVKVAMAVLSLLGITGMYLRQVRPAGLLGLLGYLLFGAGYLIMLSVEMIGLVVLPAIARSEPAYVNDILAVATGGHAVGDIGLMLPLNLAAAATYLGGGLIFGIALFRADVLARWAAALLAVGALATAAIPLLPQLNQRLFAIPTAVALIGLGYSLWRAERGRAAGTGSSTEALDPAGAR</sequence>
<dbReference type="HOGENOM" id="CLU_1217786_0_0_11"/>
<keyword evidence="3" id="KW-1185">Reference proteome</keyword>
<dbReference type="AlphaFoldDB" id="C8XKJ0"/>
<gene>
    <name evidence="2" type="ordered locus">Namu_2377</name>
</gene>
<evidence type="ECO:0008006" key="4">
    <source>
        <dbReference type="Google" id="ProtNLM"/>
    </source>
</evidence>